<feature type="transmembrane region" description="Helical" evidence="1">
    <location>
        <begin position="21"/>
        <end position="39"/>
    </location>
</feature>
<evidence type="ECO:0000256" key="1">
    <source>
        <dbReference type="SAM" id="Phobius"/>
    </source>
</evidence>
<sequence length="90" mass="10266">MTLGALFTSQDEWFYNYNRRRSLFFLFTVFTIWGARLWSSIGQVGANGGSGATAVGTTTTSDPFVFFIAFRRSAFLNSRHRFQLVCVFML</sequence>
<comment type="caution">
    <text evidence="2">The sequence shown here is derived from an EMBL/GenBank/DDBJ whole genome shotgun (WGS) entry which is preliminary data.</text>
</comment>
<keyword evidence="1" id="KW-1133">Transmembrane helix</keyword>
<gene>
    <name evidence="2" type="ORF">CVT25_014035</name>
</gene>
<dbReference type="InParanoid" id="A0A409XJW6"/>
<protein>
    <submittedName>
        <fullName evidence="2">Uncharacterized protein</fullName>
    </submittedName>
</protein>
<reference evidence="2 3" key="1">
    <citation type="journal article" date="2018" name="Evol. Lett.">
        <title>Horizontal gene cluster transfer increased hallucinogenic mushroom diversity.</title>
        <authorList>
            <person name="Reynolds H.T."/>
            <person name="Vijayakumar V."/>
            <person name="Gluck-Thaler E."/>
            <person name="Korotkin H.B."/>
            <person name="Matheny P.B."/>
            <person name="Slot J.C."/>
        </authorList>
    </citation>
    <scope>NUCLEOTIDE SEQUENCE [LARGE SCALE GENOMIC DNA]</scope>
    <source>
        <strain evidence="2 3">2631</strain>
    </source>
</reference>
<evidence type="ECO:0000313" key="3">
    <source>
        <dbReference type="Proteomes" id="UP000283269"/>
    </source>
</evidence>
<dbReference type="EMBL" id="NHYD01001490">
    <property type="protein sequence ID" value="PPQ91049.1"/>
    <property type="molecule type" value="Genomic_DNA"/>
</dbReference>
<proteinExistence type="predicted"/>
<keyword evidence="1" id="KW-0472">Membrane</keyword>
<name>A0A409XJW6_PSICY</name>
<dbReference type="Proteomes" id="UP000283269">
    <property type="component" value="Unassembled WGS sequence"/>
</dbReference>
<feature type="transmembrane region" description="Helical" evidence="1">
    <location>
        <begin position="51"/>
        <end position="70"/>
    </location>
</feature>
<keyword evidence="3" id="KW-1185">Reference proteome</keyword>
<dbReference type="AlphaFoldDB" id="A0A409XJW6"/>
<keyword evidence="1" id="KW-0812">Transmembrane</keyword>
<organism evidence="2 3">
    <name type="scientific">Psilocybe cyanescens</name>
    <dbReference type="NCBI Taxonomy" id="93625"/>
    <lineage>
        <taxon>Eukaryota</taxon>
        <taxon>Fungi</taxon>
        <taxon>Dikarya</taxon>
        <taxon>Basidiomycota</taxon>
        <taxon>Agaricomycotina</taxon>
        <taxon>Agaricomycetes</taxon>
        <taxon>Agaricomycetidae</taxon>
        <taxon>Agaricales</taxon>
        <taxon>Agaricineae</taxon>
        <taxon>Strophariaceae</taxon>
        <taxon>Psilocybe</taxon>
    </lineage>
</organism>
<evidence type="ECO:0000313" key="2">
    <source>
        <dbReference type="EMBL" id="PPQ91049.1"/>
    </source>
</evidence>
<accession>A0A409XJW6</accession>